<organism evidence="1 2">
    <name type="scientific">Acetobacterium tundrae</name>
    <dbReference type="NCBI Taxonomy" id="132932"/>
    <lineage>
        <taxon>Bacteria</taxon>
        <taxon>Bacillati</taxon>
        <taxon>Bacillota</taxon>
        <taxon>Clostridia</taxon>
        <taxon>Eubacteriales</taxon>
        <taxon>Eubacteriaceae</taxon>
        <taxon>Acetobacterium</taxon>
    </lineage>
</organism>
<sequence length="372" mass="42355">MPLTFYGERGLVTSIILDMGTDIAKQKKFLKTIKFSDNYEPTWISDTVKIDFIVEPSLSQFGSPNLIIIAEEKFLQRHVIFVEARICAYNDASEKLNVSLLPNSYKGVSNKLNIKLALMYRFAKAYNSMKEDSVIESANTASKVYHDVPRTLKKPSMIKLCIENFGYNPDFLFVALTNDPIDVIPFKNKKFLPAIGVTSWHTERKSFGLISYAMLDDNNIIERTHGYYPIAKRNFLHLPAEIGTNDNDPSVKTIVMDQWNPILKLNLEEFILSLSDKLTTGKIIIFNGSYSVKSADGRTLVKLFADKEKMYIALRNDNIPEHFEDEPKIKIGVGPNAKSFVLIYSGTDDLTDDQPNKLRDDITRIIIDFVER</sequence>
<gene>
    <name evidence="1" type="ORF">GH807_06170</name>
</gene>
<dbReference type="EMBL" id="WJBB01000005">
    <property type="protein sequence ID" value="MBC3796639.1"/>
    <property type="molecule type" value="Genomic_DNA"/>
</dbReference>
<reference evidence="1 2" key="1">
    <citation type="journal article" date="2020" name="mSystems">
        <title>Defining Genomic and Predicted Metabolic Features of the Acetobacterium Genus.</title>
        <authorList>
            <person name="Ross D.E."/>
            <person name="Marshall C.W."/>
            <person name="Gulliver D."/>
            <person name="May H.D."/>
            <person name="Norman R.S."/>
        </authorList>
    </citation>
    <scope>NUCLEOTIDE SEQUENCE [LARGE SCALE GENOMIC DNA]</scope>
    <source>
        <strain evidence="1 2">DSM 9173</strain>
    </source>
</reference>
<evidence type="ECO:0000313" key="2">
    <source>
        <dbReference type="Proteomes" id="UP000653358"/>
    </source>
</evidence>
<comment type="caution">
    <text evidence="1">The sequence shown here is derived from an EMBL/GenBank/DDBJ whole genome shotgun (WGS) entry which is preliminary data.</text>
</comment>
<name>A0ABR6WJV0_9FIRM</name>
<dbReference type="RefSeq" id="WP_148602404.1">
    <property type="nucleotide sequence ID" value="NZ_RXYB01000002.1"/>
</dbReference>
<dbReference type="Proteomes" id="UP000653358">
    <property type="component" value="Unassembled WGS sequence"/>
</dbReference>
<accession>A0ABR6WJV0</accession>
<evidence type="ECO:0000313" key="1">
    <source>
        <dbReference type="EMBL" id="MBC3796639.1"/>
    </source>
</evidence>
<protein>
    <submittedName>
        <fullName evidence="1">Uncharacterized protein</fullName>
    </submittedName>
</protein>
<keyword evidence="2" id="KW-1185">Reference proteome</keyword>
<proteinExistence type="predicted"/>